<dbReference type="InterPro" id="IPR000210">
    <property type="entry name" value="BTB/POZ_dom"/>
</dbReference>
<evidence type="ECO:0000313" key="2">
    <source>
        <dbReference type="EMBL" id="KAK5957850.1"/>
    </source>
</evidence>
<dbReference type="Gene3D" id="3.30.710.10">
    <property type="entry name" value="Potassium Channel Kv1.1, Chain A"/>
    <property type="match status" value="1"/>
</dbReference>
<organism evidence="2 3">
    <name type="scientific">Knufia fluminis</name>
    <dbReference type="NCBI Taxonomy" id="191047"/>
    <lineage>
        <taxon>Eukaryota</taxon>
        <taxon>Fungi</taxon>
        <taxon>Dikarya</taxon>
        <taxon>Ascomycota</taxon>
        <taxon>Pezizomycotina</taxon>
        <taxon>Eurotiomycetes</taxon>
        <taxon>Chaetothyriomycetidae</taxon>
        <taxon>Chaetothyriales</taxon>
        <taxon>Trichomeriaceae</taxon>
        <taxon>Knufia</taxon>
    </lineage>
</organism>
<dbReference type="AlphaFoldDB" id="A0AAN8ENW2"/>
<dbReference type="PANTHER" id="PTHR47843">
    <property type="entry name" value="BTB DOMAIN-CONTAINING PROTEIN-RELATED"/>
    <property type="match status" value="1"/>
</dbReference>
<proteinExistence type="predicted"/>
<comment type="caution">
    <text evidence="2">The sequence shown here is derived from an EMBL/GenBank/DDBJ whole genome shotgun (WGS) entry which is preliminary data.</text>
</comment>
<name>A0AAN8ENW2_9EURO</name>
<evidence type="ECO:0000313" key="3">
    <source>
        <dbReference type="Proteomes" id="UP001316803"/>
    </source>
</evidence>
<keyword evidence="3" id="KW-1185">Reference proteome</keyword>
<dbReference type="InterPro" id="IPR011333">
    <property type="entry name" value="SKP1/BTB/POZ_sf"/>
</dbReference>
<dbReference type="EMBL" id="JAKLMC020000002">
    <property type="protein sequence ID" value="KAK5957850.1"/>
    <property type="molecule type" value="Genomic_DNA"/>
</dbReference>
<evidence type="ECO:0000259" key="1">
    <source>
        <dbReference type="PROSITE" id="PS50097"/>
    </source>
</evidence>
<sequence>MDWTKVDYTSTFTIILEDTGARYLVHKDIFCVRSDFFKGCLRKDFVEGQKEEVTIKEETDERSMQLLISWTYRGKEILSTAKDNVPDTSVRGCDRLPLTRLYLLADKLLMTELKNDIVDSFINLSHKAFLDLQALALMLEIGPDHCQLKRFMIDDLVWDLKHRPGLLEDASMPWSSQLQILLVECPELPRLLLKPCLTGWMSDQTVGRQAITTSLYQHGKQLHPSRRTGFQF</sequence>
<gene>
    <name evidence="2" type="ORF">OHC33_001039</name>
</gene>
<dbReference type="Proteomes" id="UP001316803">
    <property type="component" value="Unassembled WGS sequence"/>
</dbReference>
<accession>A0AAN8ENW2</accession>
<dbReference type="PANTHER" id="PTHR47843:SF2">
    <property type="entry name" value="BTB DOMAIN-CONTAINING PROTEIN"/>
    <property type="match status" value="1"/>
</dbReference>
<protein>
    <recommendedName>
        <fullName evidence="1">BTB domain-containing protein</fullName>
    </recommendedName>
</protein>
<dbReference type="PROSITE" id="PS50097">
    <property type="entry name" value="BTB"/>
    <property type="match status" value="1"/>
</dbReference>
<dbReference type="SUPFAM" id="SSF54695">
    <property type="entry name" value="POZ domain"/>
    <property type="match status" value="1"/>
</dbReference>
<dbReference type="CDD" id="cd18186">
    <property type="entry name" value="BTB_POZ_ZBTB_KLHL-like"/>
    <property type="match status" value="1"/>
</dbReference>
<reference evidence="2 3" key="1">
    <citation type="submission" date="2022-12" db="EMBL/GenBank/DDBJ databases">
        <title>Genomic features and morphological characterization of a novel Knufia sp. strain isolated from spacecraft assembly facility.</title>
        <authorList>
            <person name="Teixeira M."/>
            <person name="Chander A.M."/>
            <person name="Stajich J.E."/>
            <person name="Venkateswaran K."/>
        </authorList>
    </citation>
    <scope>NUCLEOTIDE SEQUENCE [LARGE SCALE GENOMIC DNA]</scope>
    <source>
        <strain evidence="2 3">FJI-L2-BK-P2</strain>
    </source>
</reference>
<feature type="domain" description="BTB" evidence="1">
    <location>
        <begin position="10"/>
        <end position="80"/>
    </location>
</feature>
<dbReference type="Pfam" id="PF00651">
    <property type="entry name" value="BTB"/>
    <property type="match status" value="1"/>
</dbReference>